<evidence type="ECO:0000256" key="3">
    <source>
        <dbReference type="PROSITE-ProRule" id="PRU00023"/>
    </source>
</evidence>
<reference evidence="4" key="1">
    <citation type="submission" date="2020-05" db="UniProtKB">
        <authorList>
            <consortium name="EnsemblMetazoa"/>
        </authorList>
    </citation>
    <scope>IDENTIFICATION</scope>
    <source>
        <strain evidence="4">SANGQUA</strain>
    </source>
</reference>
<keyword evidence="1" id="KW-0677">Repeat</keyword>
<dbReference type="SMART" id="SM00248">
    <property type="entry name" value="ANK"/>
    <property type="match status" value="13"/>
</dbReference>
<evidence type="ECO:0000313" key="4">
    <source>
        <dbReference type="EnsemblMetazoa" id="AQUA003137-PA"/>
    </source>
</evidence>
<dbReference type="InterPro" id="IPR036770">
    <property type="entry name" value="Ankyrin_rpt-contain_sf"/>
</dbReference>
<keyword evidence="2 3" id="KW-0040">ANK repeat</keyword>
<sequence>MCKDLVKSMFLAIDKNDLDLMESCVEQVTLDTVLEFDKEHGASPLHLCVKKLAGSSRDLTMVRRLYASEWFDSTVVDREGHTVLQCALALGDDELVKALIQLEIAEADGGTACYKIMRHNSLPIVKRFLAMQRYERMEEFQHLTSALMQLTMKQFSLASEVRVYVMWKLSAFGFEHLSGDWSGVKDPNEWKQHMKVVRECWSVISKKYDTGLYADIDDTLLHQLQAWHNHCYFLKHNQFLAHLPMSEALFCVAIFVSIHTDSVPEYRLLVTKRLVANAVIPHKNHLTKLLENKRAKLWPTNADRLIKEMAERVRTIDPAWTEQRMDELNEFKTKSKQLIIEQIRIRLPPVSHPQNVVTRLTCEWRKGRTTESILPELIAEEAFKLHHLMRFKDRRIKRKLLKCYAKTKQFYSLRKMLRYSAHIKPLEKESTHTDIMCMQGVMQTLGEALKNTTNSANLPGKIQDVMKAIVTPHFVKQNKSLREIFSHGVPLHRLLAPYVDDRKLCKEFYSKFGPIRIVFQLLYIVLVADSKYSFYGQLRSCQSFEVFQSLARYASHNKELEESQQKQYEEVKQYFQNIKATFTEEAKKESIRNMREYELWRNDVETKCVIVDEIGDFLNATNDLQLSAVASLGYCSDDLPSVKRMLDWFLYKLSVVKRIYSRWRSNWRNIHVNLSCVESKEARQTLDYFPCTFSHLLRSAVCEFDCSQEFDSLAQTRQLAQELGLADKLDEEALQSLCARLKPYYNNVFYLDSKWKVLTAFCKQHKIAWNERLARQLLSKDQEVLQQYYDDTRNRLLAILEERQLHTVDGLVAVECGSFPTRTLVALMKIQLDLCEMLIAVQYFGDSFHYMKHSIPMIQGRNYRNYLAHDVLSYDLLTYSSKVKIIINALVFATTKVHLFDTKCATDPNTNKFPSFEDTRRWQRVQEGLLTAIQTRDVRQIHFAVRDGGELKSRFCCSPNALCCPSDSLSLIELGNVCRFDVQVLRYLNRYFARYMEALESPSYQLNKALRLGDYPAAFERWVESESSELPGKLACWPDLMANLLRTEWFVNQANVAKRRQILIECIVNGNERSVREMLPHFGMFSSPEDTNNVDLLCVAMSYCKRTIANMLLPHTPVLNQNAVSIAVILHRQDFFTDAMGRMDIDVNQFEQIFTFATDMRNDEAALYMLKQAFSQFLTLKTYICHQLAAKRGRMHVLQHLLTICPLTNSSDIASIIFLAADGQHWSCVELLLQKYPDIPVDTPFPGHLGDKNCTLLQLVKFDQARMLQQISSVKRDAFLREAPHPFAVAVQYGHTAGRTVRALEKMGFDWMDSSSVLVTIVESRNRDALEIIAKRVKDLDVIVTKTEKDRFGLPLNMLQRWKMVAFLEGEPYQKTPLGSAVADGNTAMVESLLNWARQLRTIDRVGTLHRIIVERDTPYSCAGDEQVPSEHSNRISMYDSAYSALQQCAYLTNMVWHDFTLDSASVSVTFNVLTTINVSIEYPESGTLSLSNPNSLDDSLKDLLKFSKEELRQSTAVFAQFKSMDGTKHYFCRVADVCFINSVDPPGTKVDLGVMTNAPAGFDGTPSLHCCFNNEKLEIVQLLVENDANPLLLGINGVSAIHLSLLCSRDFAIARYLFDECIRRDLRNSDGASVLEFDDGETSGERMIHHAARSGRCDIIQRLLACKVDVRVLSSSGETAAHVALRASYQRPTQVIKMLLDYDPGSVNIVSTQGYTLLHYAILENTTEVLELILEYEPDLTLHGNTKPPLWIALMEKNIAYVKCLLHHATKHNIRGITWHDDYDLVLSSLNCNDYELLKALLEYELEHPLDETDERDLPRILSILNYSSSKTSNLTVTQFVQAEGWNNAEKFLEELMVLASSII</sequence>
<accession>A0A182X020</accession>
<dbReference type="PROSITE" id="PS50297">
    <property type="entry name" value="ANK_REP_REGION"/>
    <property type="match status" value="1"/>
</dbReference>
<evidence type="ECO:0000256" key="1">
    <source>
        <dbReference type="ARBA" id="ARBA00022737"/>
    </source>
</evidence>
<dbReference type="PANTHER" id="PTHR24198">
    <property type="entry name" value="ANKYRIN REPEAT AND PROTEIN KINASE DOMAIN-CONTAINING PROTEIN"/>
    <property type="match status" value="1"/>
</dbReference>
<proteinExistence type="predicted"/>
<evidence type="ECO:0000256" key="2">
    <source>
        <dbReference type="ARBA" id="ARBA00023043"/>
    </source>
</evidence>
<dbReference type="Pfam" id="PF12796">
    <property type="entry name" value="Ank_2"/>
    <property type="match status" value="1"/>
</dbReference>
<dbReference type="PANTHER" id="PTHR24198:SF165">
    <property type="entry name" value="ANKYRIN REPEAT-CONTAINING PROTEIN-RELATED"/>
    <property type="match status" value="1"/>
</dbReference>
<protein>
    <recommendedName>
        <fullName evidence="6">Ankyrin repeat protein</fullName>
    </recommendedName>
</protein>
<organism evidence="4 5">
    <name type="scientific">Anopheles quadriannulatus</name>
    <name type="common">Mosquito</name>
    <dbReference type="NCBI Taxonomy" id="34691"/>
    <lineage>
        <taxon>Eukaryota</taxon>
        <taxon>Metazoa</taxon>
        <taxon>Ecdysozoa</taxon>
        <taxon>Arthropoda</taxon>
        <taxon>Hexapoda</taxon>
        <taxon>Insecta</taxon>
        <taxon>Pterygota</taxon>
        <taxon>Neoptera</taxon>
        <taxon>Endopterygota</taxon>
        <taxon>Diptera</taxon>
        <taxon>Nematocera</taxon>
        <taxon>Culicoidea</taxon>
        <taxon>Culicidae</taxon>
        <taxon>Anophelinae</taxon>
        <taxon>Anopheles</taxon>
    </lineage>
</organism>
<dbReference type="EnsemblMetazoa" id="AQUA003137-RA">
    <property type="protein sequence ID" value="AQUA003137-PA"/>
    <property type="gene ID" value="AQUA003137"/>
</dbReference>
<name>A0A182X020_ANOQN</name>
<dbReference type="VEuPathDB" id="VectorBase:AQUA003137"/>
<dbReference type="STRING" id="34691.A0A182X020"/>
<evidence type="ECO:0000313" key="5">
    <source>
        <dbReference type="Proteomes" id="UP000076407"/>
    </source>
</evidence>
<dbReference type="Proteomes" id="UP000076407">
    <property type="component" value="Unassembled WGS sequence"/>
</dbReference>
<feature type="repeat" description="ANK" evidence="3">
    <location>
        <begin position="1714"/>
        <end position="1746"/>
    </location>
</feature>
<dbReference type="InterPro" id="IPR002110">
    <property type="entry name" value="Ankyrin_rpt"/>
</dbReference>
<dbReference type="SUPFAM" id="SSF48403">
    <property type="entry name" value="Ankyrin repeat"/>
    <property type="match status" value="3"/>
</dbReference>
<dbReference type="Gene3D" id="1.25.40.20">
    <property type="entry name" value="Ankyrin repeat-containing domain"/>
    <property type="match status" value="4"/>
</dbReference>
<evidence type="ECO:0008006" key="6">
    <source>
        <dbReference type="Google" id="ProtNLM"/>
    </source>
</evidence>
<dbReference type="PROSITE" id="PS50088">
    <property type="entry name" value="ANK_REPEAT"/>
    <property type="match status" value="1"/>
</dbReference>
<keyword evidence="5" id="KW-1185">Reference proteome</keyword>